<evidence type="ECO:0000313" key="14">
    <source>
        <dbReference type="EMBL" id="SPD21038.1"/>
    </source>
</evidence>
<dbReference type="GO" id="GO:0012505">
    <property type="term" value="C:endomembrane system"/>
    <property type="evidence" value="ECO:0007669"/>
    <property type="project" value="UniProtKB-SubCell"/>
</dbReference>
<keyword evidence="9" id="KW-0968">Cytoplasmic vesicle</keyword>
<evidence type="ECO:0000256" key="3">
    <source>
        <dbReference type="ARBA" id="ARBA00006613"/>
    </source>
</evidence>
<dbReference type="Pfam" id="PF01602">
    <property type="entry name" value="Adaptin_N"/>
    <property type="match status" value="1"/>
</dbReference>
<dbReference type="SUPFAM" id="SSF48371">
    <property type="entry name" value="ARM repeat"/>
    <property type="match status" value="1"/>
</dbReference>
<reference evidence="14" key="1">
    <citation type="submission" date="2018-02" db="EMBL/GenBank/DDBJ databases">
        <authorList>
            <person name="Cohen D.B."/>
            <person name="Kent A.D."/>
        </authorList>
    </citation>
    <scope>NUCLEOTIDE SEQUENCE</scope>
</reference>
<dbReference type="InterPro" id="IPR056314">
    <property type="entry name" value="AP3B1/2_C"/>
</dbReference>
<organism evidence="14">
    <name type="scientific">Fagus sylvatica</name>
    <name type="common">Beechnut</name>
    <dbReference type="NCBI Taxonomy" id="28930"/>
    <lineage>
        <taxon>Eukaryota</taxon>
        <taxon>Viridiplantae</taxon>
        <taxon>Streptophyta</taxon>
        <taxon>Embryophyta</taxon>
        <taxon>Tracheophyta</taxon>
        <taxon>Spermatophyta</taxon>
        <taxon>Magnoliopsida</taxon>
        <taxon>eudicotyledons</taxon>
        <taxon>Gunneridae</taxon>
        <taxon>Pentapetalae</taxon>
        <taxon>rosids</taxon>
        <taxon>fabids</taxon>
        <taxon>Fagales</taxon>
        <taxon>Fagaceae</taxon>
        <taxon>Fagus</taxon>
    </lineage>
</organism>
<dbReference type="Pfam" id="PF14796">
    <property type="entry name" value="AP3B1_C"/>
    <property type="match status" value="1"/>
</dbReference>
<feature type="domain" description="AP-3 complex subunit beta C-terminal" evidence="13">
    <location>
        <begin position="825"/>
        <end position="979"/>
    </location>
</feature>
<feature type="region of interest" description="Disordered" evidence="12">
    <location>
        <begin position="721"/>
        <end position="794"/>
    </location>
</feature>
<dbReference type="InterPro" id="IPR016024">
    <property type="entry name" value="ARM-type_fold"/>
</dbReference>
<dbReference type="GO" id="GO:0030123">
    <property type="term" value="C:AP-3 adaptor complex"/>
    <property type="evidence" value="ECO:0007669"/>
    <property type="project" value="UniProtKB-UniRule"/>
</dbReference>
<dbReference type="InterPro" id="IPR002553">
    <property type="entry name" value="Clathrin/coatomer_adapt-like_N"/>
</dbReference>
<keyword evidence="4 11" id="KW-0813">Transport</keyword>
<protein>
    <recommendedName>
        <fullName evidence="11">AP-3 complex subunit beta</fullName>
    </recommendedName>
</protein>
<evidence type="ECO:0000256" key="5">
    <source>
        <dbReference type="ARBA" id="ARBA00022553"/>
    </source>
</evidence>
<dbReference type="InterPro" id="IPR011989">
    <property type="entry name" value="ARM-like"/>
</dbReference>
<dbReference type="InterPro" id="IPR026740">
    <property type="entry name" value="AP3_beta"/>
</dbReference>
<feature type="compositionally biased region" description="Polar residues" evidence="12">
    <location>
        <begin position="837"/>
        <end position="855"/>
    </location>
</feature>
<evidence type="ECO:0000256" key="7">
    <source>
        <dbReference type="ARBA" id="ARBA00023034"/>
    </source>
</evidence>
<feature type="compositionally biased region" description="Polar residues" evidence="12">
    <location>
        <begin position="742"/>
        <end position="755"/>
    </location>
</feature>
<dbReference type="GO" id="GO:0016192">
    <property type="term" value="P:vesicle-mediated transport"/>
    <property type="evidence" value="ECO:0007669"/>
    <property type="project" value="InterPro"/>
</dbReference>
<evidence type="ECO:0000256" key="8">
    <source>
        <dbReference type="ARBA" id="ARBA00023136"/>
    </source>
</evidence>
<comment type="function">
    <text evidence="10">Subunit of non-clathrin- and clathrin-associated adaptor protein complex 3 (AP-3) that plays a role in protein sorting in the late-Golgi/trans-Golgi network (TGN) and/or endosomes. The AP complexes mediate both the recruitment of clathrin to membranes and the recognition of sorting signals within the cytosolic tails of transmembrane cargo molecules. AP-3 appears to be involved in the sorting of a subset of transmembrane proteins targeted to lysosomes and lysosome-related organelles. In concert with the BLOC-1 complex, AP-3 is required to target cargos into vesicles assembled at cell bodies for delivery into neurites and nerve terminals.</text>
</comment>
<sequence length="1152" mass="126779">MFPQFGATAETLSKASSMVFRIGTDAHLYDDPDDVNIAPLLDSKFDSEKVEALKRLLALIAQGIDVSNFFPQVVKNVASQSFEVKKLVYLYLLHYAEKRPNEALLSINCFQKDLGDPSALVRACALRTMAGIRLHVISSLVMVAVGKCARDPSVYVRKCAANALLKLYDLRLEEHTSAIEEIVGILLNDQSPGVVGAAAAAFASICPSNFSLIERNYRRLCEILPDVEEWGQIVLIGILLRFVIAKHGLVKESIMFSLHSTEGSDFKKDGLATQISLKEETGYVSGSGSGSYDFGLDVDVCGNNDSVLANMVSRCYIEGPDEYLSRLSYTNRGPYELNVAQFTSGKSNDDVKMLLQCTSPLLWSHNSAVVVAAAGVHWIMAPREDVKRIIKPLLFLLRSSSASKYVVLCNIQVFAKAMPSLFATHFEDFFICSSDSYQIKNLKLEILSSIVTDSTISFVFKEFQDYIRDPDRRFAADTVATIGLCAQRLPEKANTCLEGLLALTRQEFLSSDFGSVDGEAGVLIQAIMSIKSIIKQDPPSHEKVIIQLIRSLDSIKVPAARAMIIWMVGEYSSLGETIPRMLTTVLKYLAWHFTSEALETKLQILNSIVKVLLCAEGEDMQSFKIVLNYVLELAECDLNYDVRDRARLLRKILPCDLDSQGLKEETNILSPNKDVAYELAGQIFGGRIKSSSPEPLNYRFYLPGSLSQIVLHAAPGYEPLPKPCSLQRDDNGTNALGRARDSNSYNTDETDSLSGSLDEEGASDYSSEHSLSGSSVSGGSNETGSASEGDDNADPLIQISDVVNTGENQHGVSQSGSADLGEVISKRALESWLDDQPNLSNTSTSEQSQVRSSTARISIRDIGRRVKTKSYTLLDPANVNGLKVDYSFSSEVSTISPHLVCVEVFFKNCSSEPMSDIVLEDEESNKCSNSADQTLVATDRSLTSHNDIPILVPMEEITYLEPGQTAKRIIQVHFHHHLLPLKLALFCNGNNLPVKLRPDIGYFVKPLPMDIEAFTDKESRLPGMFEYVRSCTFTDHIGELNKDKGDNLVVKDNFLVICKCLALKMLGNANLFLVSVDMPVSNNLDDASGLRLRFSSEILSNSIPCLITITIEGKCYDPLKVSVKVNCEETVFGLNLLNRVVNFLAESSLALL</sequence>
<keyword evidence="6 11" id="KW-0653">Protein transport</keyword>
<accession>A0A2N9I9F5</accession>
<feature type="compositionally biased region" description="Low complexity" evidence="12">
    <location>
        <begin position="763"/>
        <end position="785"/>
    </location>
</feature>
<evidence type="ECO:0000256" key="4">
    <source>
        <dbReference type="ARBA" id="ARBA00022448"/>
    </source>
</evidence>
<dbReference type="Pfam" id="PF24080">
    <property type="entry name" value="AP3B1_C_2"/>
    <property type="match status" value="1"/>
</dbReference>
<evidence type="ECO:0000256" key="6">
    <source>
        <dbReference type="ARBA" id="ARBA00022927"/>
    </source>
</evidence>
<keyword evidence="8 11" id="KW-0472">Membrane</keyword>
<keyword evidence="5" id="KW-0597">Phosphoprotein</keyword>
<proteinExistence type="inferred from homology"/>
<dbReference type="AlphaFoldDB" id="A0A2N9I9F5"/>
<evidence type="ECO:0000259" key="13">
    <source>
        <dbReference type="SMART" id="SM01355"/>
    </source>
</evidence>
<dbReference type="GO" id="GO:0006886">
    <property type="term" value="P:intracellular protein transport"/>
    <property type="evidence" value="ECO:0007669"/>
    <property type="project" value="InterPro"/>
</dbReference>
<evidence type="ECO:0000256" key="10">
    <source>
        <dbReference type="ARBA" id="ARBA00023570"/>
    </source>
</evidence>
<keyword evidence="7" id="KW-0333">Golgi apparatus</keyword>
<dbReference type="InterPro" id="IPR026739">
    <property type="entry name" value="AP_beta"/>
</dbReference>
<dbReference type="Gene3D" id="1.25.10.10">
    <property type="entry name" value="Leucine-rich Repeat Variant"/>
    <property type="match status" value="1"/>
</dbReference>
<dbReference type="PIRSF" id="PIRSF037096">
    <property type="entry name" value="AP3_complex_beta"/>
    <property type="match status" value="1"/>
</dbReference>
<gene>
    <name evidence="14" type="ORF">FSB_LOCUS48920</name>
</gene>
<evidence type="ECO:0000256" key="11">
    <source>
        <dbReference type="PIRNR" id="PIRNR037096"/>
    </source>
</evidence>
<evidence type="ECO:0000256" key="2">
    <source>
        <dbReference type="ARBA" id="ARBA00004555"/>
    </source>
</evidence>
<evidence type="ECO:0000256" key="1">
    <source>
        <dbReference type="ARBA" id="ARBA00004145"/>
    </source>
</evidence>
<evidence type="ECO:0000256" key="12">
    <source>
        <dbReference type="SAM" id="MobiDB-lite"/>
    </source>
</evidence>
<comment type="similarity">
    <text evidence="3 11">Belongs to the adaptor complexes large subunit family.</text>
</comment>
<dbReference type="PANTHER" id="PTHR11134">
    <property type="entry name" value="ADAPTOR COMPLEX SUBUNIT BETA FAMILY MEMBER"/>
    <property type="match status" value="1"/>
</dbReference>
<name>A0A2N9I9F5_FAGSY</name>
<dbReference type="SMART" id="SM01355">
    <property type="entry name" value="AP3B1_C"/>
    <property type="match status" value="1"/>
</dbReference>
<dbReference type="InterPro" id="IPR029390">
    <property type="entry name" value="AP3B_C"/>
</dbReference>
<feature type="region of interest" description="Disordered" evidence="12">
    <location>
        <begin position="835"/>
        <end position="855"/>
    </location>
</feature>
<dbReference type="EMBL" id="OIVN01005129">
    <property type="protein sequence ID" value="SPD21038.1"/>
    <property type="molecule type" value="Genomic_DNA"/>
</dbReference>
<comment type="subcellular location">
    <subcellularLocation>
        <location evidence="1">Cytoplasmic vesicle</location>
        <location evidence="1">Clathrin-coated vesicle membrane</location>
        <topology evidence="1">Peripheral membrane protein</topology>
        <orientation evidence="1">Cytoplasmic side</orientation>
    </subcellularLocation>
    <subcellularLocation>
        <location evidence="2">Golgi apparatus</location>
    </subcellularLocation>
</comment>
<evidence type="ECO:0000256" key="9">
    <source>
        <dbReference type="ARBA" id="ARBA00023329"/>
    </source>
</evidence>